<organism evidence="1 2">
    <name type="scientific">Bacteroides cellulosilyticus</name>
    <dbReference type="NCBI Taxonomy" id="246787"/>
    <lineage>
        <taxon>Bacteria</taxon>
        <taxon>Pseudomonadati</taxon>
        <taxon>Bacteroidota</taxon>
        <taxon>Bacteroidia</taxon>
        <taxon>Bacteroidales</taxon>
        <taxon>Bacteroidaceae</taxon>
        <taxon>Bacteroides</taxon>
    </lineage>
</organism>
<dbReference type="EMBL" id="CP012801">
    <property type="protein sequence ID" value="ALJ62718.1"/>
    <property type="molecule type" value="Genomic_DNA"/>
</dbReference>
<evidence type="ECO:0008006" key="3">
    <source>
        <dbReference type="Google" id="ProtNLM"/>
    </source>
</evidence>
<dbReference type="Proteomes" id="UP000061809">
    <property type="component" value="Chromosome"/>
</dbReference>
<evidence type="ECO:0000313" key="1">
    <source>
        <dbReference type="EMBL" id="ALJ62718.1"/>
    </source>
</evidence>
<dbReference type="AlphaFoldDB" id="A0A0P0GDV9"/>
<dbReference type="SUPFAM" id="SSF49899">
    <property type="entry name" value="Concanavalin A-like lectins/glucanases"/>
    <property type="match status" value="1"/>
</dbReference>
<protein>
    <recommendedName>
        <fullName evidence="3">DUF1349 domain-containing protein</fullName>
    </recommendedName>
</protein>
<dbReference type="PATRIC" id="fig|246787.4.peg.5696"/>
<dbReference type="InterPro" id="IPR013320">
    <property type="entry name" value="ConA-like_dom_sf"/>
</dbReference>
<accession>A0A0P0GDV9</accession>
<dbReference type="PANTHER" id="PTHR35332:SF2">
    <property type="entry name" value="REGULATION OF ENOLASE PROTEIN 1"/>
    <property type="match status" value="1"/>
</dbReference>
<dbReference type="Gene3D" id="2.60.120.200">
    <property type="match status" value="1"/>
</dbReference>
<dbReference type="InterPro" id="IPR009784">
    <property type="entry name" value="DUF1349"/>
</dbReference>
<reference evidence="1 2" key="1">
    <citation type="journal article" date="2015" name="Science">
        <title>Genetic determinants of in vivo fitness and diet responsiveness in multiple human gut Bacteroides.</title>
        <authorList>
            <person name="Wu M."/>
            <person name="McNulty N.P."/>
            <person name="Rodionov D.A."/>
            <person name="Khoroshkin M.S."/>
            <person name="Griffin N.W."/>
            <person name="Cheng J."/>
            <person name="Latreille P."/>
            <person name="Kerstetter R.A."/>
            <person name="Terrapon N."/>
            <person name="Henrissat B."/>
            <person name="Osterman A.L."/>
            <person name="Gordon J.I."/>
        </authorList>
    </citation>
    <scope>NUCLEOTIDE SEQUENCE [LARGE SCALE GENOMIC DNA]</scope>
    <source>
        <strain evidence="1 2">WH2</strain>
    </source>
</reference>
<name>A0A0P0GDV9_9BACE</name>
<dbReference type="Pfam" id="PF07081">
    <property type="entry name" value="DUF1349"/>
    <property type="match status" value="1"/>
</dbReference>
<dbReference type="GO" id="GO:0004553">
    <property type="term" value="F:hydrolase activity, hydrolyzing O-glycosyl compounds"/>
    <property type="evidence" value="ECO:0007669"/>
    <property type="project" value="UniProtKB-ARBA"/>
</dbReference>
<sequence length="248" mass="27697">MKSNTICQVILAGSIILASCQSNNSAKQDESQQTMNETVMNKVTDCKISAGNITFTNAINGAENCVKLLDDGALEFHCTEGLDFFSDPNGKLSNTTLPILLVPVENTKPFTLIAKVTPEFTTEGLYNAADLFVYSCDSLWQKLAFEQDEYGNHRIVTVRTQGTSDDNNHDKLNVSSVYLKISSDTKTIASYYSIDKKRWNMVRLYKNYYPKNIYLGISSQCPQKGSCTSRFEEISLSHDNVSDFRLGE</sequence>
<dbReference type="RefSeq" id="WP_029428035.1">
    <property type="nucleotide sequence ID" value="NZ_CP012801.1"/>
</dbReference>
<dbReference type="KEGG" id="bcel:BcellWH2_05520"/>
<gene>
    <name evidence="1" type="ORF">BcellWH2_05520</name>
</gene>
<evidence type="ECO:0000313" key="2">
    <source>
        <dbReference type="Proteomes" id="UP000061809"/>
    </source>
</evidence>
<dbReference type="PANTHER" id="PTHR35332">
    <property type="entry name" value="REGULATION OF ENOLASE PROTEIN 1"/>
    <property type="match status" value="1"/>
</dbReference>
<proteinExistence type="predicted"/>
<dbReference type="GO" id="GO:0005975">
    <property type="term" value="P:carbohydrate metabolic process"/>
    <property type="evidence" value="ECO:0007669"/>
    <property type="project" value="UniProtKB-ARBA"/>
</dbReference>
<dbReference type="PROSITE" id="PS51257">
    <property type="entry name" value="PROKAR_LIPOPROTEIN"/>
    <property type="match status" value="1"/>
</dbReference>